<evidence type="ECO:0000313" key="11">
    <source>
        <dbReference type="RefSeq" id="XP_035547074.1"/>
    </source>
</evidence>
<dbReference type="SUPFAM" id="SSF46785">
    <property type="entry name" value="Winged helix' DNA-binding domain"/>
    <property type="match status" value="1"/>
</dbReference>
<dbReference type="InterPro" id="IPR032675">
    <property type="entry name" value="LRR_dom_sf"/>
</dbReference>
<evidence type="ECO:0000256" key="6">
    <source>
        <dbReference type="ARBA" id="ARBA00023027"/>
    </source>
</evidence>
<protein>
    <recommendedName>
        <fullName evidence="1">ADP-ribosyl cyclase/cyclic ADP-ribose hydrolase</fullName>
        <ecNumber evidence="1">3.2.2.6</ecNumber>
    </recommendedName>
</protein>
<proteinExistence type="predicted"/>
<dbReference type="FunFam" id="1.10.8.430:FF:000002">
    <property type="entry name" value="Disease resistance protein (TIR-NBS-LRR class)"/>
    <property type="match status" value="1"/>
</dbReference>
<evidence type="ECO:0000256" key="1">
    <source>
        <dbReference type="ARBA" id="ARBA00011982"/>
    </source>
</evidence>
<sequence length="1144" mass="131155">MTSSSMAFQSGASSSSSSSSSPSIHPWNHDVFLSFRGEDVRHNFISHLYQALDQRGINTYIDNNLERGEEISPALFKAIEGSMISIIVFSKNYAESRWCLDELLKILDCKETMNQIVLPIFYDVDPSEVRHQEGIFGESFDKLKDNVKMLKWKEALKRVADLSGFPLAKFQDESTFIQEIIQWVDIRIVNQTPLSVAWHPVGIESRIRDIYDQHLNIEMNDIIRVVGIFGTGGIGKTTISNDIYNRISSQFEGSCFLKDVRETSKRTGGLLELQNTLLSKILGTISNIDDVDKGVNVIRDRLRSKRILLVLDDVDEMVQLEKLARDRDWFGSGSRILITTRDQHLLEVFEVDSKYEVKILDENEALRLFSLHAFKKDEPLEGYVELSKQVTKYAQGLPLALKVLGSDLKGQSIDEWKNALDKYRKIPNDDIQKVLLVSYEGLHATEKKIFLDIAFFFTGECLANVRKIFDCCGFFPVHGVKRLIDKCLITIESSGESVQMHDLLQDMGREIVRLESPEEPSKRSRLWFHEDIREVLEESTGPNEIEGIVLDLPKGEEEMISLHPEAFRHMKRLRIFINRNARFSCAPNYLSEKLRLLDWPQYPEESLPRNFQGKNLIVFKMRNSLIKELGDGFKPKNLTTMTFFNCQFLEKIPDLLSISNLKQLSVTCCTRLVEVHDSVGSLENLSTLDFGGCSKLQILPRSLKSRSLRQLNFGDCSSLRYLPEMECKMEFLSLLYLSNTAIEELPLSIVNLVGLQFLDLSGCLNLLRLPIACIQLQHLSRLRLDCPNLVKKMGNDGLSLLATESTKMEEEISLRKEALHELAPPTNSSNGSTALQVSNLQISCSHSESNFFPISSFFTMFNSAASLSHLDLSMTKIVSLPTSIKEFVTLTSLSLRNCEKLEEILELPPNIETVNVGGCKSLERFSEVSKILEFNGSHIRSLQRIKLVGCDKMLVNIWNDKVQNPLLWKGVYEYEYDATFFPENQIPEWLSYVREFLKDDDNGRWRGEEEWVIDIEGPHYLEEISGIVLYLVMFDKDAERWRIDISCNAKITTNGSNHVCCIEEGVRLISMLGNMPRYAVWVGYSNLQSFERKVLDNLRVQFDFRRPFYGRKVLFYRSCRAKVVYKNERRANKKRKMDEEICSV</sequence>
<dbReference type="FunCoup" id="A0A6P9EHX1">
    <property type="interactions" value="339"/>
</dbReference>
<dbReference type="InterPro" id="IPR035897">
    <property type="entry name" value="Toll_tir_struct_dom_sf"/>
</dbReference>
<evidence type="ECO:0000313" key="10">
    <source>
        <dbReference type="Proteomes" id="UP000235220"/>
    </source>
</evidence>
<organism evidence="10 11">
    <name type="scientific">Juglans regia</name>
    <name type="common">English walnut</name>
    <dbReference type="NCBI Taxonomy" id="51240"/>
    <lineage>
        <taxon>Eukaryota</taxon>
        <taxon>Viridiplantae</taxon>
        <taxon>Streptophyta</taxon>
        <taxon>Embryophyta</taxon>
        <taxon>Tracheophyta</taxon>
        <taxon>Spermatophyta</taxon>
        <taxon>Magnoliopsida</taxon>
        <taxon>eudicotyledons</taxon>
        <taxon>Gunneridae</taxon>
        <taxon>Pentapetalae</taxon>
        <taxon>rosids</taxon>
        <taxon>fabids</taxon>
        <taxon>Fagales</taxon>
        <taxon>Juglandaceae</taxon>
        <taxon>Juglans</taxon>
    </lineage>
</organism>
<dbReference type="PRINTS" id="PR00364">
    <property type="entry name" value="DISEASERSIST"/>
</dbReference>
<dbReference type="PANTHER" id="PTHR11017">
    <property type="entry name" value="LEUCINE-RICH REPEAT-CONTAINING PROTEIN"/>
    <property type="match status" value="1"/>
</dbReference>
<dbReference type="PROSITE" id="PS50104">
    <property type="entry name" value="TIR"/>
    <property type="match status" value="1"/>
</dbReference>
<dbReference type="Proteomes" id="UP000235220">
    <property type="component" value="Chromosome 6"/>
</dbReference>
<evidence type="ECO:0000256" key="5">
    <source>
        <dbReference type="ARBA" id="ARBA00022821"/>
    </source>
</evidence>
<dbReference type="Pfam" id="PF23282">
    <property type="entry name" value="WHD_ROQ1"/>
    <property type="match status" value="1"/>
</dbReference>
<dbReference type="OrthoDB" id="1901675at2759"/>
<dbReference type="GO" id="GO:0061809">
    <property type="term" value="F:NAD+ nucleosidase activity, cyclic ADP-ribose generating"/>
    <property type="evidence" value="ECO:0007669"/>
    <property type="project" value="UniProtKB-EC"/>
</dbReference>
<evidence type="ECO:0000256" key="4">
    <source>
        <dbReference type="ARBA" id="ARBA00022801"/>
    </source>
</evidence>
<dbReference type="FunFam" id="3.40.50.10140:FF:000007">
    <property type="entry name" value="Disease resistance protein (TIR-NBS-LRR class)"/>
    <property type="match status" value="1"/>
</dbReference>
<dbReference type="InParanoid" id="A0A6P9EHX1"/>
<dbReference type="EC" id="3.2.2.6" evidence="1"/>
<dbReference type="InterPro" id="IPR044974">
    <property type="entry name" value="Disease_R_plants"/>
</dbReference>
<dbReference type="InterPro" id="IPR036390">
    <property type="entry name" value="WH_DNA-bd_sf"/>
</dbReference>
<evidence type="ECO:0000256" key="3">
    <source>
        <dbReference type="ARBA" id="ARBA00022737"/>
    </source>
</evidence>
<evidence type="ECO:0000256" key="7">
    <source>
        <dbReference type="ARBA" id="ARBA00047304"/>
    </source>
</evidence>
<dbReference type="KEGG" id="jre:109020578"/>
<dbReference type="InterPro" id="IPR042197">
    <property type="entry name" value="Apaf_helical"/>
</dbReference>
<dbReference type="Pfam" id="PF00931">
    <property type="entry name" value="NB-ARC"/>
    <property type="match status" value="1"/>
</dbReference>
<gene>
    <name evidence="11" type="primary">LOC109020578</name>
</gene>
<feature type="domain" description="TIR" evidence="9">
    <location>
        <begin position="27"/>
        <end position="188"/>
    </location>
</feature>
<dbReference type="Gene3D" id="1.10.8.430">
    <property type="entry name" value="Helical domain of apoptotic protease-activating factors"/>
    <property type="match status" value="1"/>
</dbReference>
<dbReference type="SUPFAM" id="SSF52540">
    <property type="entry name" value="P-loop containing nucleoside triphosphate hydrolases"/>
    <property type="match status" value="1"/>
</dbReference>
<dbReference type="GO" id="GO:0043531">
    <property type="term" value="F:ADP binding"/>
    <property type="evidence" value="ECO:0007669"/>
    <property type="project" value="InterPro"/>
</dbReference>
<keyword evidence="10" id="KW-1185">Reference proteome</keyword>
<dbReference type="SUPFAM" id="SSF52200">
    <property type="entry name" value="Toll/Interleukin receptor TIR domain"/>
    <property type="match status" value="1"/>
</dbReference>
<evidence type="ECO:0000256" key="8">
    <source>
        <dbReference type="SAM" id="MobiDB-lite"/>
    </source>
</evidence>
<dbReference type="Gene3D" id="3.40.50.10140">
    <property type="entry name" value="Toll/interleukin-1 receptor homology (TIR) domain"/>
    <property type="match status" value="1"/>
</dbReference>
<evidence type="ECO:0000256" key="2">
    <source>
        <dbReference type="ARBA" id="ARBA00022614"/>
    </source>
</evidence>
<dbReference type="GeneID" id="109020578"/>
<feature type="region of interest" description="Disordered" evidence="8">
    <location>
        <begin position="1"/>
        <end position="24"/>
    </location>
</feature>
<dbReference type="AlphaFoldDB" id="A0A6P9EHX1"/>
<dbReference type="PANTHER" id="PTHR11017:SF570">
    <property type="entry name" value="DISEASE RESISTANCE PROTEIN (TIR-NBS CLASS)-RELATED"/>
    <property type="match status" value="1"/>
</dbReference>
<feature type="compositionally biased region" description="Low complexity" evidence="8">
    <location>
        <begin position="1"/>
        <end position="23"/>
    </location>
</feature>
<dbReference type="InterPro" id="IPR027417">
    <property type="entry name" value="P-loop_NTPase"/>
</dbReference>
<keyword evidence="6" id="KW-0520">NAD</keyword>
<name>A0A6P9EHX1_JUGRE</name>
<keyword evidence="3" id="KW-0677">Repeat</keyword>
<keyword evidence="2" id="KW-0433">Leucine-rich repeat</keyword>
<evidence type="ECO:0000259" key="9">
    <source>
        <dbReference type="PROSITE" id="PS50104"/>
    </source>
</evidence>
<dbReference type="Pfam" id="PF01582">
    <property type="entry name" value="TIR"/>
    <property type="match status" value="1"/>
</dbReference>
<comment type="catalytic activity">
    <reaction evidence="7">
        <text>NAD(+) + H2O = ADP-D-ribose + nicotinamide + H(+)</text>
        <dbReference type="Rhea" id="RHEA:16301"/>
        <dbReference type="ChEBI" id="CHEBI:15377"/>
        <dbReference type="ChEBI" id="CHEBI:15378"/>
        <dbReference type="ChEBI" id="CHEBI:17154"/>
        <dbReference type="ChEBI" id="CHEBI:57540"/>
        <dbReference type="ChEBI" id="CHEBI:57967"/>
        <dbReference type="EC" id="3.2.2.6"/>
    </reaction>
    <physiologicalReaction direction="left-to-right" evidence="7">
        <dbReference type="Rhea" id="RHEA:16302"/>
    </physiologicalReaction>
</comment>
<dbReference type="GO" id="GO:0007165">
    <property type="term" value="P:signal transduction"/>
    <property type="evidence" value="ECO:0007669"/>
    <property type="project" value="InterPro"/>
</dbReference>
<keyword evidence="4" id="KW-0378">Hydrolase</keyword>
<keyword evidence="5" id="KW-0611">Plant defense</keyword>
<dbReference type="InterPro" id="IPR002182">
    <property type="entry name" value="NB-ARC"/>
</dbReference>
<dbReference type="Gene3D" id="3.40.50.300">
    <property type="entry name" value="P-loop containing nucleotide triphosphate hydrolases"/>
    <property type="match status" value="1"/>
</dbReference>
<dbReference type="InterPro" id="IPR058192">
    <property type="entry name" value="WHD_ROQ1-like"/>
</dbReference>
<reference evidence="11" key="1">
    <citation type="submission" date="2025-08" db="UniProtKB">
        <authorList>
            <consortium name="RefSeq"/>
        </authorList>
    </citation>
    <scope>IDENTIFICATION</scope>
    <source>
        <tissue evidence="11">Leaves</tissue>
    </source>
</reference>
<dbReference type="GO" id="GO:0006952">
    <property type="term" value="P:defense response"/>
    <property type="evidence" value="ECO:0007669"/>
    <property type="project" value="UniProtKB-KW"/>
</dbReference>
<dbReference type="Gene3D" id="3.80.10.10">
    <property type="entry name" value="Ribonuclease Inhibitor"/>
    <property type="match status" value="2"/>
</dbReference>
<dbReference type="RefSeq" id="XP_035547074.1">
    <property type="nucleotide sequence ID" value="XM_035691181.1"/>
</dbReference>
<dbReference type="InterPro" id="IPR000157">
    <property type="entry name" value="TIR_dom"/>
</dbReference>
<dbReference type="SUPFAM" id="SSF52058">
    <property type="entry name" value="L domain-like"/>
    <property type="match status" value="1"/>
</dbReference>
<accession>A0A6P9EHX1</accession>
<dbReference type="SMART" id="SM00255">
    <property type="entry name" value="TIR"/>
    <property type="match status" value="1"/>
</dbReference>